<keyword evidence="2" id="KW-0547">Nucleotide-binding</keyword>
<dbReference type="EMBL" id="LT670849">
    <property type="protein sequence ID" value="SHN87083.1"/>
    <property type="molecule type" value="Genomic_DNA"/>
</dbReference>
<evidence type="ECO:0000256" key="1">
    <source>
        <dbReference type="ARBA" id="ARBA00022448"/>
    </source>
</evidence>
<keyword evidence="1" id="KW-0813">Transport</keyword>
<evidence type="ECO:0000256" key="3">
    <source>
        <dbReference type="ARBA" id="ARBA00022840"/>
    </source>
</evidence>
<organism evidence="6 7">
    <name type="scientific">Bradyrhizobium erythrophlei</name>
    <dbReference type="NCBI Taxonomy" id="1437360"/>
    <lineage>
        <taxon>Bacteria</taxon>
        <taxon>Pseudomonadati</taxon>
        <taxon>Pseudomonadota</taxon>
        <taxon>Alphaproteobacteria</taxon>
        <taxon>Hyphomicrobiales</taxon>
        <taxon>Nitrobacteraceae</taxon>
        <taxon>Bradyrhizobium</taxon>
    </lineage>
</organism>
<dbReference type="CDD" id="cd03219">
    <property type="entry name" value="ABC_Mj1267_LivG_branched"/>
    <property type="match status" value="1"/>
</dbReference>
<evidence type="ECO:0000313" key="7">
    <source>
        <dbReference type="Proteomes" id="UP000184096"/>
    </source>
</evidence>
<dbReference type="GO" id="GO:0005886">
    <property type="term" value="C:plasma membrane"/>
    <property type="evidence" value="ECO:0007669"/>
    <property type="project" value="TreeGrafter"/>
</dbReference>
<dbReference type="Gene3D" id="3.40.50.300">
    <property type="entry name" value="P-loop containing nucleotide triphosphate hydrolases"/>
    <property type="match status" value="1"/>
</dbReference>
<dbReference type="InterPro" id="IPR032823">
    <property type="entry name" value="BCA_ABC_TP_C"/>
</dbReference>
<sequence>MSTLLEVQDVSRTFGATRAVDNVSFKVQPGELLGLIGPNGAGKSTLFNLVAGVMRPSGGQIRLDGADVTGWKSHEMARAGVARTFQIPKPYRQLSVIENVMISAFLRERSVTAARDLADATLTDLGLAPYRDRPASELTVGLLKRLEVARALAMRPKLVLFDEIMAGLTPTEVGAMTEIVAGLPARGVTVIWVEHVLYAIMKTATRMVVINRGHVIAEGAPAVVARDPLVVKAYLGEEMQLA</sequence>
<dbReference type="InterPro" id="IPR003439">
    <property type="entry name" value="ABC_transporter-like_ATP-bd"/>
</dbReference>
<dbReference type="Proteomes" id="UP000184096">
    <property type="component" value="Chromosome I"/>
</dbReference>
<dbReference type="GO" id="GO:0016887">
    <property type="term" value="F:ATP hydrolysis activity"/>
    <property type="evidence" value="ECO:0007669"/>
    <property type="project" value="InterPro"/>
</dbReference>
<dbReference type="RefSeq" id="WP_072825044.1">
    <property type="nucleotide sequence ID" value="NZ_LT670849.1"/>
</dbReference>
<accession>A0A1M7UVT2</accession>
<dbReference type="InterPro" id="IPR051120">
    <property type="entry name" value="ABC_AA/LPS_Transport"/>
</dbReference>
<dbReference type="PANTHER" id="PTHR45772:SF8">
    <property type="entry name" value="HIGH-AFFINITY BRANCHED-CHAIN AMINO ACID TRANSPORT ATP-BINDING PROTEIN"/>
    <property type="match status" value="1"/>
</dbReference>
<name>A0A1M7UVT2_9BRAD</name>
<protein>
    <submittedName>
        <fullName evidence="6">Amino acid/amide ABC transporter ATP-binding protein 1, HAAT family</fullName>
    </submittedName>
</protein>
<dbReference type="InterPro" id="IPR027417">
    <property type="entry name" value="P-loop_NTPase"/>
</dbReference>
<evidence type="ECO:0000313" key="6">
    <source>
        <dbReference type="EMBL" id="SHN87083.1"/>
    </source>
</evidence>
<keyword evidence="3 6" id="KW-0067">ATP-binding</keyword>
<keyword evidence="7" id="KW-1185">Reference proteome</keyword>
<dbReference type="Pfam" id="PF12399">
    <property type="entry name" value="BCA_ABC_TP_C"/>
    <property type="match status" value="1"/>
</dbReference>
<comment type="function">
    <text evidence="4">Involved in beta-(1--&gt;2)glucan export. Transmembrane domains (TMD) form a pore in the inner membrane and the ATP-binding domain (NBD) is responsible for energy generation.</text>
</comment>
<dbReference type="GO" id="GO:0005524">
    <property type="term" value="F:ATP binding"/>
    <property type="evidence" value="ECO:0007669"/>
    <property type="project" value="UniProtKB-KW"/>
</dbReference>
<reference evidence="7" key="1">
    <citation type="submission" date="2016-11" db="EMBL/GenBank/DDBJ databases">
        <authorList>
            <person name="Varghese N."/>
            <person name="Submissions S."/>
        </authorList>
    </citation>
    <scope>NUCLEOTIDE SEQUENCE [LARGE SCALE GENOMIC DNA]</scope>
    <source>
        <strain evidence="7">GAS401</strain>
    </source>
</reference>
<dbReference type="PANTHER" id="PTHR45772">
    <property type="entry name" value="CONSERVED COMPONENT OF ABC TRANSPORTER FOR NATURAL AMINO ACIDS-RELATED"/>
    <property type="match status" value="1"/>
</dbReference>
<dbReference type="SUPFAM" id="SSF52540">
    <property type="entry name" value="P-loop containing nucleoside triphosphate hydrolases"/>
    <property type="match status" value="1"/>
</dbReference>
<proteinExistence type="predicted"/>
<evidence type="ECO:0000259" key="5">
    <source>
        <dbReference type="PROSITE" id="PS50893"/>
    </source>
</evidence>
<evidence type="ECO:0000256" key="4">
    <source>
        <dbReference type="ARBA" id="ARBA00024722"/>
    </source>
</evidence>
<dbReference type="AlphaFoldDB" id="A0A1M7UVT2"/>
<feature type="domain" description="ABC transporter" evidence="5">
    <location>
        <begin position="5"/>
        <end position="237"/>
    </location>
</feature>
<gene>
    <name evidence="6" type="ORF">SAMN05444170_6990</name>
</gene>
<dbReference type="OrthoDB" id="9779872at2"/>
<evidence type="ECO:0000256" key="2">
    <source>
        <dbReference type="ARBA" id="ARBA00022741"/>
    </source>
</evidence>
<dbReference type="InterPro" id="IPR003593">
    <property type="entry name" value="AAA+_ATPase"/>
</dbReference>
<dbReference type="PROSITE" id="PS50893">
    <property type="entry name" value="ABC_TRANSPORTER_2"/>
    <property type="match status" value="1"/>
</dbReference>
<dbReference type="SMART" id="SM00382">
    <property type="entry name" value="AAA"/>
    <property type="match status" value="1"/>
</dbReference>
<dbReference type="Pfam" id="PF00005">
    <property type="entry name" value="ABC_tran"/>
    <property type="match status" value="1"/>
</dbReference>